<dbReference type="EMBL" id="JANPWB010000014">
    <property type="protein sequence ID" value="KAJ1099223.1"/>
    <property type="molecule type" value="Genomic_DNA"/>
</dbReference>
<dbReference type="AlphaFoldDB" id="A0AAV7MDR1"/>
<evidence type="ECO:0000256" key="1">
    <source>
        <dbReference type="SAM" id="MobiDB-lite"/>
    </source>
</evidence>
<evidence type="ECO:0000313" key="3">
    <source>
        <dbReference type="Proteomes" id="UP001066276"/>
    </source>
</evidence>
<feature type="region of interest" description="Disordered" evidence="1">
    <location>
        <begin position="62"/>
        <end position="116"/>
    </location>
</feature>
<dbReference type="Proteomes" id="UP001066276">
    <property type="component" value="Chromosome 10"/>
</dbReference>
<protein>
    <submittedName>
        <fullName evidence="2">Uncharacterized protein</fullName>
    </submittedName>
</protein>
<keyword evidence="3" id="KW-1185">Reference proteome</keyword>
<evidence type="ECO:0000313" key="2">
    <source>
        <dbReference type="EMBL" id="KAJ1099223.1"/>
    </source>
</evidence>
<feature type="compositionally biased region" description="Low complexity" evidence="1">
    <location>
        <begin position="95"/>
        <end position="106"/>
    </location>
</feature>
<comment type="caution">
    <text evidence="2">The sequence shown here is derived from an EMBL/GenBank/DDBJ whole genome shotgun (WGS) entry which is preliminary data.</text>
</comment>
<name>A0AAV7MDR1_PLEWA</name>
<gene>
    <name evidence="2" type="ORF">NDU88_004327</name>
</gene>
<reference evidence="2" key="1">
    <citation type="journal article" date="2022" name="bioRxiv">
        <title>Sequencing and chromosome-scale assembly of the giantPleurodeles waltlgenome.</title>
        <authorList>
            <person name="Brown T."/>
            <person name="Elewa A."/>
            <person name="Iarovenko S."/>
            <person name="Subramanian E."/>
            <person name="Araus A.J."/>
            <person name="Petzold A."/>
            <person name="Susuki M."/>
            <person name="Suzuki K.-i.T."/>
            <person name="Hayashi T."/>
            <person name="Toyoda A."/>
            <person name="Oliveira C."/>
            <person name="Osipova E."/>
            <person name="Leigh N.D."/>
            <person name="Simon A."/>
            <person name="Yun M.H."/>
        </authorList>
    </citation>
    <scope>NUCLEOTIDE SEQUENCE</scope>
    <source>
        <strain evidence="2">20211129_DDA</strain>
        <tissue evidence="2">Liver</tissue>
    </source>
</reference>
<accession>A0AAV7MDR1</accession>
<organism evidence="2 3">
    <name type="scientific">Pleurodeles waltl</name>
    <name type="common">Iberian ribbed newt</name>
    <dbReference type="NCBI Taxonomy" id="8319"/>
    <lineage>
        <taxon>Eukaryota</taxon>
        <taxon>Metazoa</taxon>
        <taxon>Chordata</taxon>
        <taxon>Craniata</taxon>
        <taxon>Vertebrata</taxon>
        <taxon>Euteleostomi</taxon>
        <taxon>Amphibia</taxon>
        <taxon>Batrachia</taxon>
        <taxon>Caudata</taxon>
        <taxon>Salamandroidea</taxon>
        <taxon>Salamandridae</taxon>
        <taxon>Pleurodelinae</taxon>
        <taxon>Pleurodeles</taxon>
    </lineage>
</organism>
<proteinExistence type="predicted"/>
<sequence>MAWPPHRASAVRRLYLIRHRGPVSLPQCVSAEPAPIALSRCLVSAVRAPAMLLSPWEVPPGLSVTPGCRDPADPSGTQGPQMPLPHPQLAPDTGPQSRSQSPPVVSATFGSPMGLD</sequence>